<dbReference type="PANTHER" id="PTHR33602">
    <property type="entry name" value="REGULATORY PROTEIN RECX FAMILY PROTEIN"/>
    <property type="match status" value="1"/>
</dbReference>
<dbReference type="InterPro" id="IPR053926">
    <property type="entry name" value="RecX_HTH_1st"/>
</dbReference>
<evidence type="ECO:0000256" key="1">
    <source>
        <dbReference type="ARBA" id="ARBA00004496"/>
    </source>
</evidence>
<protein>
    <recommendedName>
        <fullName evidence="3 5">Regulatory protein RecX</fullName>
    </recommendedName>
</protein>
<dbReference type="Pfam" id="PF21982">
    <property type="entry name" value="RecX_HTH1"/>
    <property type="match status" value="1"/>
</dbReference>
<evidence type="ECO:0000256" key="4">
    <source>
        <dbReference type="ARBA" id="ARBA00022490"/>
    </source>
</evidence>
<name>A0A6N7XJD9_9FIRM</name>
<reference evidence="9 10" key="1">
    <citation type="submission" date="2019-09" db="EMBL/GenBank/DDBJ databases">
        <title>In-depth cultivation of the pig gut microbiome towards novel bacterial diversity and tailored functional studies.</title>
        <authorList>
            <person name="Wylensek D."/>
            <person name="Hitch T.C.A."/>
            <person name="Clavel T."/>
        </authorList>
    </citation>
    <scope>NUCLEOTIDE SEQUENCE [LARGE SCALE GENOMIC DNA]</scope>
    <source>
        <strain evidence="9 10">WCA3-693-APC-4?</strain>
    </source>
</reference>
<dbReference type="Pfam" id="PF02631">
    <property type="entry name" value="RecX_HTH2"/>
    <property type="match status" value="1"/>
</dbReference>
<evidence type="ECO:0000256" key="3">
    <source>
        <dbReference type="ARBA" id="ARBA00018111"/>
    </source>
</evidence>
<dbReference type="PANTHER" id="PTHR33602:SF1">
    <property type="entry name" value="REGULATORY PROTEIN RECX FAMILY PROTEIN"/>
    <property type="match status" value="1"/>
</dbReference>
<evidence type="ECO:0000259" key="6">
    <source>
        <dbReference type="Pfam" id="PF02631"/>
    </source>
</evidence>
<dbReference type="AlphaFoldDB" id="A0A6N7XJD9"/>
<evidence type="ECO:0000313" key="9">
    <source>
        <dbReference type="EMBL" id="MSU02201.1"/>
    </source>
</evidence>
<evidence type="ECO:0000256" key="5">
    <source>
        <dbReference type="HAMAP-Rule" id="MF_01114"/>
    </source>
</evidence>
<dbReference type="InterPro" id="IPR036388">
    <property type="entry name" value="WH-like_DNA-bd_sf"/>
</dbReference>
<evidence type="ECO:0000256" key="2">
    <source>
        <dbReference type="ARBA" id="ARBA00009695"/>
    </source>
</evidence>
<gene>
    <name evidence="5" type="primary">recX</name>
    <name evidence="9" type="ORF">FYJ83_12030</name>
</gene>
<dbReference type="RefSeq" id="WP_154440850.1">
    <property type="nucleotide sequence ID" value="NZ_JAHLPJ010000001.1"/>
</dbReference>
<feature type="domain" description="RecX third three-helical" evidence="7">
    <location>
        <begin position="152"/>
        <end position="199"/>
    </location>
</feature>
<dbReference type="EMBL" id="VUNQ01000026">
    <property type="protein sequence ID" value="MSU02201.1"/>
    <property type="molecule type" value="Genomic_DNA"/>
</dbReference>
<comment type="similarity">
    <text evidence="2 5">Belongs to the RecX family.</text>
</comment>
<dbReference type="InterPro" id="IPR053925">
    <property type="entry name" value="RecX_HTH_3rd"/>
</dbReference>
<comment type="function">
    <text evidence="5">Modulates RecA activity.</text>
</comment>
<dbReference type="GO" id="GO:0006282">
    <property type="term" value="P:regulation of DNA repair"/>
    <property type="evidence" value="ECO:0007669"/>
    <property type="project" value="UniProtKB-UniRule"/>
</dbReference>
<dbReference type="HAMAP" id="MF_01114">
    <property type="entry name" value="RecX"/>
    <property type="match status" value="1"/>
</dbReference>
<dbReference type="InterPro" id="IPR053924">
    <property type="entry name" value="RecX_HTH_2nd"/>
</dbReference>
<dbReference type="Pfam" id="PF21981">
    <property type="entry name" value="RecX_HTH3"/>
    <property type="match status" value="1"/>
</dbReference>
<accession>A0A6N7XJD9</accession>
<dbReference type="Gene3D" id="1.10.10.10">
    <property type="entry name" value="Winged helix-like DNA-binding domain superfamily/Winged helix DNA-binding domain"/>
    <property type="match status" value="3"/>
</dbReference>
<dbReference type="GO" id="GO:0005737">
    <property type="term" value="C:cytoplasm"/>
    <property type="evidence" value="ECO:0007669"/>
    <property type="project" value="UniProtKB-SubCell"/>
</dbReference>
<sequence>MKITNIEPQRNKNRVNIYVDNIFSIGIEEELRFKYHLEVGMEVTDEFIKEILKAEEQNKVTSHALNLLSYRLRSEKEIYMALKRKNFEDFYINNAIAYCKENNYINDKAFAEAFVHDKVNLNKLGPERIKYELILKGIPKEIIEDVLILDKDEQYDIALELAMKKLNSYKNHDKNSIYRKLSGFLQRKGYSYDTISKVMKEALKDR</sequence>
<dbReference type="InterPro" id="IPR003783">
    <property type="entry name" value="Regulatory_RecX"/>
</dbReference>
<comment type="caution">
    <text evidence="9">The sequence shown here is derived from an EMBL/GenBank/DDBJ whole genome shotgun (WGS) entry which is preliminary data.</text>
</comment>
<comment type="subcellular location">
    <subcellularLocation>
        <location evidence="1 5">Cytoplasm</location>
    </subcellularLocation>
</comment>
<keyword evidence="4 5" id="KW-0963">Cytoplasm</keyword>
<proteinExistence type="inferred from homology"/>
<keyword evidence="10" id="KW-1185">Reference proteome</keyword>
<organism evidence="9 10">
    <name type="scientific">Tissierella pigra</name>
    <dbReference type="NCBI Taxonomy" id="2607614"/>
    <lineage>
        <taxon>Bacteria</taxon>
        <taxon>Bacillati</taxon>
        <taxon>Bacillota</taxon>
        <taxon>Tissierellia</taxon>
        <taxon>Tissierellales</taxon>
        <taxon>Tissierellaceae</taxon>
        <taxon>Tissierella</taxon>
    </lineage>
</organism>
<dbReference type="Proteomes" id="UP000469523">
    <property type="component" value="Unassembled WGS sequence"/>
</dbReference>
<feature type="domain" description="RecX second three-helical" evidence="6">
    <location>
        <begin position="106"/>
        <end position="147"/>
    </location>
</feature>
<evidence type="ECO:0000259" key="8">
    <source>
        <dbReference type="Pfam" id="PF21982"/>
    </source>
</evidence>
<evidence type="ECO:0000313" key="10">
    <source>
        <dbReference type="Proteomes" id="UP000469523"/>
    </source>
</evidence>
<evidence type="ECO:0000259" key="7">
    <source>
        <dbReference type="Pfam" id="PF21981"/>
    </source>
</evidence>
<feature type="domain" description="RecX first three-helical" evidence="8">
    <location>
        <begin position="64"/>
        <end position="99"/>
    </location>
</feature>